<organism evidence="1 2">
    <name type="scientific">Pseudaminobacter soli</name>
    <name type="common">ex Zhang et al. 2022</name>
    <dbReference type="NCBI Taxonomy" id="2831468"/>
    <lineage>
        <taxon>Bacteria</taxon>
        <taxon>Pseudomonadati</taxon>
        <taxon>Pseudomonadota</taxon>
        <taxon>Alphaproteobacteria</taxon>
        <taxon>Hyphomicrobiales</taxon>
        <taxon>Phyllobacteriaceae</taxon>
        <taxon>Pseudaminobacter</taxon>
    </lineage>
</organism>
<evidence type="ECO:0000313" key="2">
    <source>
        <dbReference type="Proteomes" id="UP000680348"/>
    </source>
</evidence>
<sequence length="99" mass="11323">MAFGARQHDDKSWRLCHRKGRTILFWKDAEFPGVEIVFASQAKAKACADSLNERWKEYEQVEFGKRKPKTDPQDLINFIFAAIVEHGGLTTQAQKILTG</sequence>
<protein>
    <submittedName>
        <fullName evidence="1">Uncharacterized protein</fullName>
    </submittedName>
</protein>
<dbReference type="EMBL" id="JAGWCR010000004">
    <property type="protein sequence ID" value="MBS3648748.1"/>
    <property type="molecule type" value="Genomic_DNA"/>
</dbReference>
<dbReference type="Proteomes" id="UP000680348">
    <property type="component" value="Unassembled WGS sequence"/>
</dbReference>
<proteinExistence type="predicted"/>
<comment type="caution">
    <text evidence="1">The sequence shown here is derived from an EMBL/GenBank/DDBJ whole genome shotgun (WGS) entry which is preliminary data.</text>
</comment>
<reference evidence="1" key="1">
    <citation type="submission" date="2021-04" db="EMBL/GenBank/DDBJ databases">
        <title>Pseudaminobacter soli sp. nov., isolated from paddy soil contaminated by heavy metals.</title>
        <authorList>
            <person name="Zhang K."/>
        </authorList>
    </citation>
    <scope>NUCLEOTIDE SEQUENCE</scope>
    <source>
        <strain evidence="1">19-2017</strain>
    </source>
</reference>
<dbReference type="RefSeq" id="WP_188254312.1">
    <property type="nucleotide sequence ID" value="NZ_JABVCF010000004.1"/>
</dbReference>
<dbReference type="AlphaFoldDB" id="A0A942DX20"/>
<evidence type="ECO:0000313" key="1">
    <source>
        <dbReference type="EMBL" id="MBS3648748.1"/>
    </source>
</evidence>
<gene>
    <name evidence="1" type="ORF">KEU06_08915</name>
</gene>
<name>A0A942DX20_9HYPH</name>
<accession>A0A942DX20</accession>
<keyword evidence="2" id="KW-1185">Reference proteome</keyword>